<comment type="caution">
    <text evidence="2">The sequence shown here is derived from an EMBL/GenBank/DDBJ whole genome shotgun (WGS) entry which is preliminary data.</text>
</comment>
<evidence type="ECO:0000256" key="1">
    <source>
        <dbReference type="SAM" id="Phobius"/>
    </source>
</evidence>
<keyword evidence="1" id="KW-0472">Membrane</keyword>
<evidence type="ECO:0000313" key="2">
    <source>
        <dbReference type="EMBL" id="HIS35155.1"/>
    </source>
</evidence>
<evidence type="ECO:0000313" key="3">
    <source>
        <dbReference type="Proteomes" id="UP000823928"/>
    </source>
</evidence>
<sequence>MGRLERDLKRKVKNTKKDYSEWYSEHEQQIMRRVEETDEEIELGGIKAKRRVYMPVILGCAVILLAAIITIIVLLNNSSRIDQPGLTFSEDAVTQSYMTEEEVNGLISGYPQFEKMENVTCTKLLYSADDSLVMNIVDGELETPNDFYLINIRISYTQSFIFFDKWEFEDLENQTVINGTAIEYESKGTDDYGMDLYYAVTKSENATLYWKVSCIEGLFDEWLQIMFE</sequence>
<reference evidence="2" key="1">
    <citation type="submission" date="2020-10" db="EMBL/GenBank/DDBJ databases">
        <authorList>
            <person name="Gilroy R."/>
        </authorList>
    </citation>
    <scope>NUCLEOTIDE SEQUENCE</scope>
    <source>
        <strain evidence="2">6276</strain>
    </source>
</reference>
<accession>A0A9D1EWE3</accession>
<keyword evidence="1" id="KW-1133">Transmembrane helix</keyword>
<dbReference type="AlphaFoldDB" id="A0A9D1EWE3"/>
<proteinExistence type="predicted"/>
<reference evidence="2" key="2">
    <citation type="journal article" date="2021" name="PeerJ">
        <title>Extensive microbial diversity within the chicken gut microbiome revealed by metagenomics and culture.</title>
        <authorList>
            <person name="Gilroy R."/>
            <person name="Ravi A."/>
            <person name="Getino M."/>
            <person name="Pursley I."/>
            <person name="Horton D.L."/>
            <person name="Alikhan N.F."/>
            <person name="Baker D."/>
            <person name="Gharbi K."/>
            <person name="Hall N."/>
            <person name="Watson M."/>
            <person name="Adriaenssens E.M."/>
            <person name="Foster-Nyarko E."/>
            <person name="Jarju S."/>
            <person name="Secka A."/>
            <person name="Antonio M."/>
            <person name="Oren A."/>
            <person name="Chaudhuri R.R."/>
            <person name="La Ragione R."/>
            <person name="Hildebrand F."/>
            <person name="Pallen M.J."/>
        </authorList>
    </citation>
    <scope>NUCLEOTIDE SEQUENCE</scope>
    <source>
        <strain evidence="2">6276</strain>
    </source>
</reference>
<gene>
    <name evidence="2" type="ORF">IAC10_00790</name>
</gene>
<dbReference type="EMBL" id="DVIU01000017">
    <property type="protein sequence ID" value="HIS35155.1"/>
    <property type="molecule type" value="Genomic_DNA"/>
</dbReference>
<feature type="transmembrane region" description="Helical" evidence="1">
    <location>
        <begin position="52"/>
        <end position="75"/>
    </location>
</feature>
<protein>
    <recommendedName>
        <fullName evidence="4">DUF4367 domain-containing protein</fullName>
    </recommendedName>
</protein>
<dbReference type="Proteomes" id="UP000823928">
    <property type="component" value="Unassembled WGS sequence"/>
</dbReference>
<evidence type="ECO:0008006" key="4">
    <source>
        <dbReference type="Google" id="ProtNLM"/>
    </source>
</evidence>
<name>A0A9D1EWE3_9BACT</name>
<organism evidence="2 3">
    <name type="scientific">Candidatus Scatousia excrementigallinarum</name>
    <dbReference type="NCBI Taxonomy" id="2840935"/>
    <lineage>
        <taxon>Bacteria</taxon>
        <taxon>Candidatus Scatousia</taxon>
    </lineage>
</organism>
<keyword evidence="1" id="KW-0812">Transmembrane</keyword>